<dbReference type="CDD" id="cd05154">
    <property type="entry name" value="ACAD10_11_N-like"/>
    <property type="match status" value="1"/>
</dbReference>
<evidence type="ECO:0000313" key="4">
    <source>
        <dbReference type="Proteomes" id="UP000005143"/>
    </source>
</evidence>
<dbReference type="InterPro" id="IPR041726">
    <property type="entry name" value="ACAD10_11_N"/>
</dbReference>
<comment type="caution">
    <text evidence="3">The sequence shown here is derived from an EMBL/GenBank/DDBJ whole genome shotgun (WGS) entry which is preliminary data.</text>
</comment>
<accession>H0E0R6</accession>
<proteinExistence type="predicted"/>
<dbReference type="InterPro" id="IPR002575">
    <property type="entry name" value="Aminoglycoside_PTrfase"/>
</dbReference>
<reference evidence="3 4" key="1">
    <citation type="journal article" date="2013" name="Biodegradation">
        <title>Quantitative proteomic analysis of ibuprofen-degrading Patulibacter sp. strain I11.</title>
        <authorList>
            <person name="Almeida B."/>
            <person name="Kjeldal H."/>
            <person name="Lolas I."/>
            <person name="Knudsen A.D."/>
            <person name="Carvalho G."/>
            <person name="Nielsen K.L."/>
            <person name="Barreto Crespo M.T."/>
            <person name="Stensballe A."/>
            <person name="Nielsen J.L."/>
        </authorList>
    </citation>
    <scope>NUCLEOTIDE SEQUENCE [LARGE SCALE GENOMIC DNA]</scope>
    <source>
        <strain evidence="3 4">I11</strain>
    </source>
</reference>
<dbReference type="Proteomes" id="UP000005143">
    <property type="component" value="Unassembled WGS sequence"/>
</dbReference>
<name>H0E0R6_9ACTN</name>
<dbReference type="OrthoDB" id="3806873at2"/>
<dbReference type="Pfam" id="PF01636">
    <property type="entry name" value="APH"/>
    <property type="match status" value="1"/>
</dbReference>
<dbReference type="AlphaFoldDB" id="H0E0R6"/>
<dbReference type="PANTHER" id="PTHR47829">
    <property type="entry name" value="HYDROLASE, PUTATIVE (AFU_ORTHOLOGUE AFUA_1G12880)-RELATED"/>
    <property type="match status" value="1"/>
</dbReference>
<dbReference type="Gene3D" id="3.30.200.20">
    <property type="entry name" value="Phosphorylase Kinase, domain 1"/>
    <property type="match status" value="1"/>
</dbReference>
<feature type="domain" description="Aminoglycoside phosphotransferase" evidence="2">
    <location>
        <begin position="46"/>
        <end position="269"/>
    </location>
</feature>
<organism evidence="3 4">
    <name type="scientific">Patulibacter medicamentivorans</name>
    <dbReference type="NCBI Taxonomy" id="1097667"/>
    <lineage>
        <taxon>Bacteria</taxon>
        <taxon>Bacillati</taxon>
        <taxon>Actinomycetota</taxon>
        <taxon>Thermoleophilia</taxon>
        <taxon>Solirubrobacterales</taxon>
        <taxon>Patulibacteraceae</taxon>
        <taxon>Patulibacter</taxon>
    </lineage>
</organism>
<dbReference type="GO" id="GO:0016740">
    <property type="term" value="F:transferase activity"/>
    <property type="evidence" value="ECO:0007669"/>
    <property type="project" value="UniProtKB-KW"/>
</dbReference>
<keyword evidence="3" id="KW-0808">Transferase</keyword>
<dbReference type="Gene3D" id="3.90.1200.10">
    <property type="match status" value="1"/>
</dbReference>
<evidence type="ECO:0000256" key="1">
    <source>
        <dbReference type="SAM" id="MobiDB-lite"/>
    </source>
</evidence>
<sequence>MSASPSIVDTPEEAAAQERPPLLVRQPLEAVLDAAGIGSGPIEADPIGDGHSNITYLIRRGDAEVVLRRPPRPPLPPSAHDVIREARLLRALESQPVRTPRVLLIHEDETTIGGPFYVMERVAGDVISTTLPERFVPESTHAPLIEELVDALVELHAVDWRGAGLEWFGKGDDRYLERQLRRFGGLWELNATRAVPEVEETAAWLAERRPVQRESTLVHGDYRLGNVMFGPGSTAGGRDIRLTAIFDWELSTIGDPLADVGYLTATYNEGGGASGPMAELTPVTAGPGFPSRAQILERYAAGSGRELAEVGWYQALAIWKSAVFLEGSYKRHRAGSTDDPFFAALEQGVPLLARHALELAQGSAA</sequence>
<gene>
    <name evidence="3" type="ORF">PAI11_03740</name>
</gene>
<evidence type="ECO:0000259" key="2">
    <source>
        <dbReference type="Pfam" id="PF01636"/>
    </source>
</evidence>
<dbReference type="InterPro" id="IPR052898">
    <property type="entry name" value="ACAD10-like"/>
</dbReference>
<evidence type="ECO:0000313" key="3">
    <source>
        <dbReference type="EMBL" id="EHN12680.1"/>
    </source>
</evidence>
<feature type="region of interest" description="Disordered" evidence="1">
    <location>
        <begin position="1"/>
        <end position="21"/>
    </location>
</feature>
<keyword evidence="4" id="KW-1185">Reference proteome</keyword>
<dbReference type="InterPro" id="IPR011009">
    <property type="entry name" value="Kinase-like_dom_sf"/>
</dbReference>
<dbReference type="SUPFAM" id="SSF56112">
    <property type="entry name" value="Protein kinase-like (PK-like)"/>
    <property type="match status" value="1"/>
</dbReference>
<dbReference type="RefSeq" id="WP_007570271.1">
    <property type="nucleotide sequence ID" value="NZ_AGUD01000012.1"/>
</dbReference>
<dbReference type="PANTHER" id="PTHR47829:SF1">
    <property type="entry name" value="HAD FAMILY PHOSPHATASE"/>
    <property type="match status" value="1"/>
</dbReference>
<dbReference type="EMBL" id="AGUD01000012">
    <property type="protein sequence ID" value="EHN12680.1"/>
    <property type="molecule type" value="Genomic_DNA"/>
</dbReference>
<dbReference type="PATRIC" id="fig|1097667.3.peg.372"/>
<protein>
    <submittedName>
        <fullName evidence="3">Aminoglycoside phosphotransferase</fullName>
    </submittedName>
</protein>